<feature type="signal peptide" evidence="1">
    <location>
        <begin position="1"/>
        <end position="21"/>
    </location>
</feature>
<evidence type="ECO:0000259" key="2">
    <source>
        <dbReference type="SMART" id="SM00900"/>
    </source>
</evidence>
<dbReference type="HOGENOM" id="CLU_096350_2_2_9"/>
<feature type="domain" description="FMN-binding" evidence="2">
    <location>
        <begin position="52"/>
        <end position="126"/>
    </location>
</feature>
<gene>
    <name evidence="3" type="ordered locus">Dhaf_2204</name>
</gene>
<dbReference type="PROSITE" id="PS51257">
    <property type="entry name" value="PROKAR_LIPOPROTEIN"/>
    <property type="match status" value="1"/>
</dbReference>
<reference evidence="3 4" key="1">
    <citation type="journal article" date="2012" name="BMC Microbiol.">
        <title>Genome sequence of Desulfitobacterium hafniense DCB-2, a Gram-positive anaerobe capable of dehalogenation and metal reduction.</title>
        <authorList>
            <person name="Kim S.H."/>
            <person name="Harzman C."/>
            <person name="Davis J.K."/>
            <person name="Hutcheson R."/>
            <person name="Broderick J.B."/>
            <person name="Marsh T.L."/>
            <person name="Tiedje J.M."/>
        </authorList>
    </citation>
    <scope>NUCLEOTIDE SEQUENCE [LARGE SCALE GENOMIC DNA]</scope>
    <source>
        <strain evidence="4">DSM 10664 / DCB-2</strain>
    </source>
</reference>
<evidence type="ECO:0000313" key="4">
    <source>
        <dbReference type="Proteomes" id="UP000007726"/>
    </source>
</evidence>
<evidence type="ECO:0000313" key="3">
    <source>
        <dbReference type="EMBL" id="ACL20238.1"/>
    </source>
</evidence>
<dbReference type="Proteomes" id="UP000007726">
    <property type="component" value="Chromosome"/>
</dbReference>
<dbReference type="SMART" id="SM00900">
    <property type="entry name" value="FMN_bind"/>
    <property type="match status" value="1"/>
</dbReference>
<name>B8FSM7_DESHD</name>
<accession>B8FSM7</accession>
<evidence type="ECO:0000256" key="1">
    <source>
        <dbReference type="SAM" id="SignalP"/>
    </source>
</evidence>
<dbReference type="KEGG" id="dhd:Dhaf_2204"/>
<dbReference type="RefSeq" id="WP_015943919.1">
    <property type="nucleotide sequence ID" value="NC_011830.1"/>
</dbReference>
<dbReference type="Pfam" id="PF04205">
    <property type="entry name" value="FMN_bind"/>
    <property type="match status" value="1"/>
</dbReference>
<protein>
    <submittedName>
        <fullName evidence="3">FMN-binding domain protein</fullName>
    </submittedName>
</protein>
<organism evidence="3 4">
    <name type="scientific">Desulfitobacterium hafniense (strain DSM 10664 / DCB-2)</name>
    <dbReference type="NCBI Taxonomy" id="272564"/>
    <lineage>
        <taxon>Bacteria</taxon>
        <taxon>Bacillati</taxon>
        <taxon>Bacillota</taxon>
        <taxon>Clostridia</taxon>
        <taxon>Eubacteriales</taxon>
        <taxon>Desulfitobacteriaceae</taxon>
        <taxon>Desulfitobacterium</taxon>
    </lineage>
</organism>
<dbReference type="Gene3D" id="3.90.1010.20">
    <property type="match status" value="1"/>
</dbReference>
<proteinExistence type="predicted"/>
<keyword evidence="1" id="KW-0732">Signal</keyword>
<sequence>MSKLKKTLTAIVCVMLTLSLAGCSEGAKGSANQAKEKKQLYTPGDYIAQAEGKDGPVKVKVTFSKSEITAIDILEQTETPGLGDEALKTVAEQIKGQQSLSVDTVSGATLSSQAMLTAVEDCVEQAGADPEQLKEGKQ</sequence>
<dbReference type="GO" id="GO:0010181">
    <property type="term" value="F:FMN binding"/>
    <property type="evidence" value="ECO:0007669"/>
    <property type="project" value="InterPro"/>
</dbReference>
<dbReference type="GO" id="GO:0016020">
    <property type="term" value="C:membrane"/>
    <property type="evidence" value="ECO:0007669"/>
    <property type="project" value="InterPro"/>
</dbReference>
<dbReference type="AlphaFoldDB" id="B8FSM7"/>
<dbReference type="InterPro" id="IPR007329">
    <property type="entry name" value="FMN-bd"/>
</dbReference>
<dbReference type="EMBL" id="CP001336">
    <property type="protein sequence ID" value="ACL20238.1"/>
    <property type="molecule type" value="Genomic_DNA"/>
</dbReference>
<feature type="chain" id="PRO_5039305718" evidence="1">
    <location>
        <begin position="22"/>
        <end position="138"/>
    </location>
</feature>